<evidence type="ECO:0000256" key="5">
    <source>
        <dbReference type="ARBA" id="ARBA00022737"/>
    </source>
</evidence>
<dbReference type="KEGG" id="vde:111254325"/>
<dbReference type="InterPro" id="IPR023395">
    <property type="entry name" value="MCP_dom_sf"/>
</dbReference>
<organism evidence="13 14">
    <name type="scientific">Varroa destructor</name>
    <name type="common">Honeybee mite</name>
    <dbReference type="NCBI Taxonomy" id="109461"/>
    <lineage>
        <taxon>Eukaryota</taxon>
        <taxon>Metazoa</taxon>
        <taxon>Ecdysozoa</taxon>
        <taxon>Arthropoda</taxon>
        <taxon>Chelicerata</taxon>
        <taxon>Arachnida</taxon>
        <taxon>Acari</taxon>
        <taxon>Parasitiformes</taxon>
        <taxon>Mesostigmata</taxon>
        <taxon>Gamasina</taxon>
        <taxon>Dermanyssoidea</taxon>
        <taxon>Varroidae</taxon>
        <taxon>Varroa</taxon>
    </lineage>
</organism>
<evidence type="ECO:0000256" key="10">
    <source>
        <dbReference type="PROSITE-ProRule" id="PRU00282"/>
    </source>
</evidence>
<keyword evidence="6" id="KW-0999">Mitochondrion inner membrane</keyword>
<evidence type="ECO:0000256" key="4">
    <source>
        <dbReference type="ARBA" id="ARBA00022692"/>
    </source>
</evidence>
<evidence type="ECO:0000256" key="1">
    <source>
        <dbReference type="ARBA" id="ARBA00004448"/>
    </source>
</evidence>
<accession>A0A7M7KR91</accession>
<feature type="repeat" description="Solcar" evidence="10">
    <location>
        <begin position="27"/>
        <end position="120"/>
    </location>
</feature>
<evidence type="ECO:0000256" key="3">
    <source>
        <dbReference type="ARBA" id="ARBA00022448"/>
    </source>
</evidence>
<evidence type="ECO:0000256" key="7">
    <source>
        <dbReference type="ARBA" id="ARBA00022989"/>
    </source>
</evidence>
<dbReference type="InterPro" id="IPR051508">
    <property type="entry name" value="Mito_Carrier_Antiporter"/>
</dbReference>
<feature type="repeat" description="Solcar" evidence="10">
    <location>
        <begin position="130"/>
        <end position="224"/>
    </location>
</feature>
<dbReference type="SUPFAM" id="SSF103506">
    <property type="entry name" value="Mitochondrial carrier"/>
    <property type="match status" value="1"/>
</dbReference>
<evidence type="ECO:0000256" key="8">
    <source>
        <dbReference type="ARBA" id="ARBA00023128"/>
    </source>
</evidence>
<dbReference type="RefSeq" id="XP_022670766.1">
    <property type="nucleotide sequence ID" value="XM_022815031.1"/>
</dbReference>
<keyword evidence="7 12" id="KW-1133">Transmembrane helix</keyword>
<sequence>MGVQGRVIILRDEEGREYTTQQVVTASSVVSDMITASIAATGATIVVHPVDMAKIRIQMQGELMRHGEYKVHYRNVPHAIYQIMKHDGLLRIYRGIIPATFYQIISQGFRLGLFQSIEDLGLTMDSNLEHSIIKSAISGAFCGAISAFIASPFFMVKNYQMIRSGSQIRVAHQRQYTSMLHAFYDIYRSYRLSTGLWRATGSNVLRVGVGSSVQLSSFVGIKNVLNLSVDYNERFLVFNTIMAALASGVLVSPIIASLDLIRVRMYIQPVDSNGRGLLYKRQYLVLPNAPGKHRKYQSTPEYNSALASQPLSFLFDAILFVNPSLHGRHRAAHVPSMVCRCALNRILRVLKRNHFLCGLERPDFCAYGYCISNKLVAVLLKARRQVYPPIFYGFYKPFIF</sequence>
<dbReference type="InParanoid" id="A0A7M7KR91"/>
<keyword evidence="14" id="KW-1185">Reference proteome</keyword>
<evidence type="ECO:0000313" key="14">
    <source>
        <dbReference type="Proteomes" id="UP000594260"/>
    </source>
</evidence>
<keyword evidence="3 11" id="KW-0813">Transport</keyword>
<dbReference type="Proteomes" id="UP000594260">
    <property type="component" value="Unplaced"/>
</dbReference>
<evidence type="ECO:0000256" key="9">
    <source>
        <dbReference type="ARBA" id="ARBA00023136"/>
    </source>
</evidence>
<dbReference type="AlphaFoldDB" id="A0A7M7KR91"/>
<evidence type="ECO:0000256" key="11">
    <source>
        <dbReference type="RuleBase" id="RU000488"/>
    </source>
</evidence>
<feature type="transmembrane region" description="Helical" evidence="12">
    <location>
        <begin position="136"/>
        <end position="156"/>
    </location>
</feature>
<evidence type="ECO:0000256" key="2">
    <source>
        <dbReference type="ARBA" id="ARBA00006375"/>
    </source>
</evidence>
<keyword evidence="4 10" id="KW-0812">Transmembrane</keyword>
<dbReference type="Gene3D" id="1.50.40.10">
    <property type="entry name" value="Mitochondrial carrier domain"/>
    <property type="match status" value="1"/>
</dbReference>
<dbReference type="GeneID" id="111254325"/>
<comment type="similarity">
    <text evidence="2 11">Belongs to the mitochondrial carrier (TC 2.A.29) family.</text>
</comment>
<reference evidence="13" key="1">
    <citation type="submission" date="2021-01" db="UniProtKB">
        <authorList>
            <consortium name="EnsemblMetazoa"/>
        </authorList>
    </citation>
    <scope>IDENTIFICATION</scope>
</reference>
<keyword evidence="5" id="KW-0677">Repeat</keyword>
<dbReference type="PROSITE" id="PS50920">
    <property type="entry name" value="SOLCAR"/>
    <property type="match status" value="2"/>
</dbReference>
<comment type="subcellular location">
    <subcellularLocation>
        <location evidence="1">Mitochondrion inner membrane</location>
        <topology evidence="1">Multi-pass membrane protein</topology>
    </subcellularLocation>
</comment>
<dbReference type="Pfam" id="PF00153">
    <property type="entry name" value="Mito_carr"/>
    <property type="match status" value="2"/>
</dbReference>
<proteinExistence type="inferred from homology"/>
<feature type="transmembrane region" description="Helical" evidence="12">
    <location>
        <begin position="235"/>
        <end position="258"/>
    </location>
</feature>
<evidence type="ECO:0000256" key="6">
    <source>
        <dbReference type="ARBA" id="ARBA00022792"/>
    </source>
</evidence>
<evidence type="ECO:0000256" key="12">
    <source>
        <dbReference type="SAM" id="Phobius"/>
    </source>
</evidence>
<dbReference type="InterPro" id="IPR018108">
    <property type="entry name" value="MCP_transmembrane"/>
</dbReference>
<evidence type="ECO:0000313" key="13">
    <source>
        <dbReference type="EnsemblMetazoa" id="XP_022670766"/>
    </source>
</evidence>
<dbReference type="PANTHER" id="PTHR45928:SF1">
    <property type="entry name" value="RE38146P"/>
    <property type="match status" value="1"/>
</dbReference>
<keyword evidence="9 10" id="KW-0472">Membrane</keyword>
<dbReference type="PANTHER" id="PTHR45928">
    <property type="entry name" value="RE38146P"/>
    <property type="match status" value="1"/>
</dbReference>
<protein>
    <submittedName>
        <fullName evidence="13">Uncharacterized protein</fullName>
    </submittedName>
</protein>
<dbReference type="GO" id="GO:0005743">
    <property type="term" value="C:mitochondrial inner membrane"/>
    <property type="evidence" value="ECO:0007669"/>
    <property type="project" value="UniProtKB-SubCell"/>
</dbReference>
<dbReference type="EnsemblMetazoa" id="XM_022815031">
    <property type="protein sequence ID" value="XP_022670766"/>
    <property type="gene ID" value="LOC111254325"/>
</dbReference>
<dbReference type="OrthoDB" id="6703404at2759"/>
<name>A0A7M7KR91_VARDE</name>
<keyword evidence="8" id="KW-0496">Mitochondrion</keyword>